<evidence type="ECO:0000256" key="2">
    <source>
        <dbReference type="ARBA" id="ARBA00022759"/>
    </source>
</evidence>
<dbReference type="InterPro" id="IPR004603">
    <property type="entry name" value="DNA_mismatch_endonuc_vsr"/>
</dbReference>
<dbReference type="Pfam" id="PF03852">
    <property type="entry name" value="Vsr"/>
    <property type="match status" value="1"/>
</dbReference>
<evidence type="ECO:0000256" key="1">
    <source>
        <dbReference type="ARBA" id="ARBA00022722"/>
    </source>
</evidence>
<evidence type="ECO:0000313" key="8">
    <source>
        <dbReference type="Proteomes" id="UP000241444"/>
    </source>
</evidence>
<dbReference type="AlphaFoldDB" id="A0A2P7BQ54"/>
<sequence length="156" mass="18238">MPDIVDSKTRSRMMSGIRGKNTKPELLVRSALHARGFRYRIHAKNFPGQPDLLFPKHRAAIFVHGCFWHGHNCSLFRMPGTRQEFWLEKIARNQQRDNVVSAQIEALDWRQLTIWECAIRGPRQIGLDETIDRTVRWLTSDIRCQEIRSILEEGMA</sequence>
<evidence type="ECO:0000256" key="4">
    <source>
        <dbReference type="ARBA" id="ARBA00022801"/>
    </source>
</evidence>
<dbReference type="GO" id="GO:0004519">
    <property type="term" value="F:endonuclease activity"/>
    <property type="evidence" value="ECO:0007669"/>
    <property type="project" value="UniProtKB-KW"/>
</dbReference>
<evidence type="ECO:0000313" key="7">
    <source>
        <dbReference type="EMBL" id="PSH68590.1"/>
    </source>
</evidence>
<dbReference type="InterPro" id="IPR011335">
    <property type="entry name" value="Restrct_endonuc-II-like"/>
</dbReference>
<protein>
    <submittedName>
        <fullName evidence="7">Very short patch repair endonuclease</fullName>
    </submittedName>
</protein>
<keyword evidence="1" id="KW-0540">Nuclease</keyword>
<dbReference type="EMBL" id="PGGO01000008">
    <property type="protein sequence ID" value="PSH68590.1"/>
    <property type="molecule type" value="Genomic_DNA"/>
</dbReference>
<evidence type="ECO:0000256" key="3">
    <source>
        <dbReference type="ARBA" id="ARBA00022763"/>
    </source>
</evidence>
<comment type="similarity">
    <text evidence="6">Belongs to the Vsr family.</text>
</comment>
<keyword evidence="2 7" id="KW-0255">Endonuclease</keyword>
<dbReference type="OrthoDB" id="9801520at2"/>
<keyword evidence="3" id="KW-0227">DNA damage</keyword>
<dbReference type="RefSeq" id="WP_106711447.1">
    <property type="nucleotide sequence ID" value="NZ_PGGO01000008.1"/>
</dbReference>
<dbReference type="CDD" id="cd00221">
    <property type="entry name" value="Vsr"/>
    <property type="match status" value="1"/>
</dbReference>
<evidence type="ECO:0000256" key="5">
    <source>
        <dbReference type="ARBA" id="ARBA00023204"/>
    </source>
</evidence>
<keyword evidence="4" id="KW-0378">Hydrolase</keyword>
<keyword evidence="8" id="KW-1185">Reference proteome</keyword>
<dbReference type="Gene3D" id="3.40.960.10">
    <property type="entry name" value="VSR Endonuclease"/>
    <property type="match status" value="1"/>
</dbReference>
<dbReference type="GO" id="GO:0016787">
    <property type="term" value="F:hydrolase activity"/>
    <property type="evidence" value="ECO:0007669"/>
    <property type="project" value="UniProtKB-KW"/>
</dbReference>
<dbReference type="Proteomes" id="UP000241444">
    <property type="component" value="Unassembled WGS sequence"/>
</dbReference>
<organism evidence="7 8">
    <name type="scientific">Phyllobacterium brassicacearum</name>
    <dbReference type="NCBI Taxonomy" id="314235"/>
    <lineage>
        <taxon>Bacteria</taxon>
        <taxon>Pseudomonadati</taxon>
        <taxon>Pseudomonadota</taxon>
        <taxon>Alphaproteobacteria</taxon>
        <taxon>Hyphomicrobiales</taxon>
        <taxon>Phyllobacteriaceae</taxon>
        <taxon>Phyllobacterium</taxon>
    </lineage>
</organism>
<dbReference type="NCBIfam" id="TIGR00632">
    <property type="entry name" value="vsr"/>
    <property type="match status" value="1"/>
</dbReference>
<dbReference type="SUPFAM" id="SSF52980">
    <property type="entry name" value="Restriction endonuclease-like"/>
    <property type="match status" value="1"/>
</dbReference>
<gene>
    <name evidence="7" type="ORF">CU102_12565</name>
</gene>
<keyword evidence="5" id="KW-0234">DNA repair</keyword>
<evidence type="ECO:0000256" key="6">
    <source>
        <dbReference type="ARBA" id="ARBA00029466"/>
    </source>
</evidence>
<name>A0A2P7BQ54_9HYPH</name>
<reference evidence="8" key="1">
    <citation type="submission" date="2017-11" db="EMBL/GenBank/DDBJ databases">
        <authorList>
            <person name="Kuznetsova I."/>
            <person name="Sazanova A."/>
            <person name="Chirak E."/>
            <person name="Safronova V."/>
            <person name="Willems A."/>
        </authorList>
    </citation>
    <scope>NUCLEOTIDE SEQUENCE [LARGE SCALE GENOMIC DNA]</scope>
    <source>
        <strain evidence="8">STM 196</strain>
    </source>
</reference>
<accession>A0A2P7BQ54</accession>
<comment type="caution">
    <text evidence="7">The sequence shown here is derived from an EMBL/GenBank/DDBJ whole genome shotgun (WGS) entry which is preliminary data.</text>
</comment>
<proteinExistence type="inferred from homology"/>
<dbReference type="GO" id="GO:0006298">
    <property type="term" value="P:mismatch repair"/>
    <property type="evidence" value="ECO:0007669"/>
    <property type="project" value="InterPro"/>
</dbReference>